<dbReference type="InterPro" id="IPR050789">
    <property type="entry name" value="Diverse_Enzym_Activities"/>
</dbReference>
<dbReference type="EMBL" id="LBIC01000012">
    <property type="protein sequence ID" value="KKW90108.1"/>
    <property type="molecule type" value="Genomic_DNA"/>
</dbReference>
<dbReference type="InterPro" id="IPR001466">
    <property type="entry name" value="Beta-lactam-related"/>
</dbReference>
<gene>
    <name evidence="2" type="ORF">YP76_21935</name>
</gene>
<sequence>MQLIGQVDAAAARTAGMDAGKLQALADFVHETYVAPGKLPHMQLLVSRDEQPLLAVRSGLARATGEPLAGDALYRIASMTKPVTSVAFMMLVEQGLVALDDPVAKALPEFAGLAVGADGKGRMQRPMLMIDLLRHTSGLTYGLQRQTAIDARYRDLGLDEFQQKRSPDEFIAALASLPLEFSPGERWNYSVSTDVLGVVVERLSGLDLERFFREHIFDPLGMADSFFELPEDRVERMTDAWQLGPDRTFSLYERGARSGWRRPLTLRSGGGGLVSCMADYHRFARMLLRGGELDGVRLLKAETVAAMHANHLPGGKDLSSLSSSMFSEADYAGVGFGLGFATDLRTQEYYWGGVFSTFFFIDPVERLIGIFMTQHFPSSIYPVRGELRRGIRDAIVDARGNPD</sequence>
<dbReference type="PANTHER" id="PTHR43283">
    <property type="entry name" value="BETA-LACTAMASE-RELATED"/>
    <property type="match status" value="1"/>
</dbReference>
<dbReference type="RefSeq" id="WP_046765729.1">
    <property type="nucleotide sequence ID" value="NZ_LBIC01000012.1"/>
</dbReference>
<dbReference type="PATRIC" id="fig|56193.3.peg.4613"/>
<evidence type="ECO:0000313" key="3">
    <source>
        <dbReference type="Proteomes" id="UP000033874"/>
    </source>
</evidence>
<reference evidence="2 3" key="1">
    <citation type="submission" date="2015-04" db="EMBL/GenBank/DDBJ databases">
        <title>Genome sequence of aromatic hydrocarbons-degrading Sphingobium chungbukense DJ77.</title>
        <authorList>
            <person name="Kim Y.-C."/>
            <person name="Chae J.-C."/>
        </authorList>
    </citation>
    <scope>NUCLEOTIDE SEQUENCE [LARGE SCALE GENOMIC DNA]</scope>
    <source>
        <strain evidence="2 3">DJ77</strain>
    </source>
</reference>
<keyword evidence="3" id="KW-1185">Reference proteome</keyword>
<dbReference type="InterPro" id="IPR012338">
    <property type="entry name" value="Beta-lactam/transpept-like"/>
</dbReference>
<protein>
    <submittedName>
        <fullName evidence="2">Beta-lactamase</fullName>
    </submittedName>
</protein>
<feature type="domain" description="Beta-lactamase-related" evidence="1">
    <location>
        <begin position="34"/>
        <end position="378"/>
    </location>
</feature>
<dbReference type="SUPFAM" id="SSF56601">
    <property type="entry name" value="beta-lactamase/transpeptidase-like"/>
    <property type="match status" value="1"/>
</dbReference>
<evidence type="ECO:0000313" key="2">
    <source>
        <dbReference type="EMBL" id="KKW90108.1"/>
    </source>
</evidence>
<name>A0A0M3AJF9_9SPHN</name>
<proteinExistence type="predicted"/>
<dbReference type="Gene3D" id="3.40.710.10">
    <property type="entry name" value="DD-peptidase/beta-lactamase superfamily"/>
    <property type="match status" value="1"/>
</dbReference>
<dbReference type="Proteomes" id="UP000033874">
    <property type="component" value="Unassembled WGS sequence"/>
</dbReference>
<organism evidence="2 3">
    <name type="scientific">Sphingobium chungbukense</name>
    <dbReference type="NCBI Taxonomy" id="56193"/>
    <lineage>
        <taxon>Bacteria</taxon>
        <taxon>Pseudomonadati</taxon>
        <taxon>Pseudomonadota</taxon>
        <taxon>Alphaproteobacteria</taxon>
        <taxon>Sphingomonadales</taxon>
        <taxon>Sphingomonadaceae</taxon>
        <taxon>Sphingobium</taxon>
    </lineage>
</organism>
<dbReference type="STRING" id="56193.YP76_21935"/>
<dbReference type="Pfam" id="PF00144">
    <property type="entry name" value="Beta-lactamase"/>
    <property type="match status" value="1"/>
</dbReference>
<dbReference type="PANTHER" id="PTHR43283:SF3">
    <property type="entry name" value="BETA-LACTAMASE FAMILY PROTEIN (AFU_ORTHOLOGUE AFUA_5G07500)"/>
    <property type="match status" value="1"/>
</dbReference>
<evidence type="ECO:0000259" key="1">
    <source>
        <dbReference type="Pfam" id="PF00144"/>
    </source>
</evidence>
<accession>A0A0M3AJF9</accession>
<comment type="caution">
    <text evidence="2">The sequence shown here is derived from an EMBL/GenBank/DDBJ whole genome shotgun (WGS) entry which is preliminary data.</text>
</comment>
<dbReference type="AlphaFoldDB" id="A0A0M3AJF9"/>